<dbReference type="Proteomes" id="UP000198672">
    <property type="component" value="Unassembled WGS sequence"/>
</dbReference>
<dbReference type="PANTHER" id="PTHR20881:SF0">
    <property type="entry name" value="3-METHYL-2-OXOBUTANOATE HYDROXYMETHYLTRANSFERASE"/>
    <property type="match status" value="1"/>
</dbReference>
<organism evidence="12 13">
    <name type="scientific">Allochromatium warmingii</name>
    <name type="common">Chromatium warmingii</name>
    <dbReference type="NCBI Taxonomy" id="61595"/>
    <lineage>
        <taxon>Bacteria</taxon>
        <taxon>Pseudomonadati</taxon>
        <taxon>Pseudomonadota</taxon>
        <taxon>Gammaproteobacteria</taxon>
        <taxon>Chromatiales</taxon>
        <taxon>Chromatiaceae</taxon>
        <taxon>Allochromatium</taxon>
    </lineage>
</organism>
<dbReference type="PANTHER" id="PTHR20881">
    <property type="entry name" value="3-METHYL-2-OXOBUTANOATE HYDROXYMETHYLTRANSFERASE"/>
    <property type="match status" value="1"/>
</dbReference>
<keyword evidence="12" id="KW-0489">Methyltransferase</keyword>
<evidence type="ECO:0000313" key="13">
    <source>
        <dbReference type="Proteomes" id="UP000198672"/>
    </source>
</evidence>
<evidence type="ECO:0000256" key="6">
    <source>
        <dbReference type="ARBA" id="ARBA00022723"/>
    </source>
</evidence>
<evidence type="ECO:0000256" key="5">
    <source>
        <dbReference type="ARBA" id="ARBA00022679"/>
    </source>
</evidence>
<dbReference type="Pfam" id="PF02548">
    <property type="entry name" value="Pantoate_transf"/>
    <property type="match status" value="1"/>
</dbReference>
<dbReference type="GO" id="GO:0000287">
    <property type="term" value="F:magnesium ion binding"/>
    <property type="evidence" value="ECO:0007669"/>
    <property type="project" value="TreeGrafter"/>
</dbReference>
<evidence type="ECO:0000256" key="1">
    <source>
        <dbReference type="ARBA" id="ARBA00005033"/>
    </source>
</evidence>
<comment type="pathway">
    <text evidence="1 8">Cofactor biosynthesis; (R)-pantothenate biosynthesis; (R)-pantoate from 3-methyl-2-oxobutanoate: step 1/2.</text>
</comment>
<name>A0A1H3DY28_ALLWA</name>
<dbReference type="GO" id="GO:0032259">
    <property type="term" value="P:methylation"/>
    <property type="evidence" value="ECO:0007669"/>
    <property type="project" value="UniProtKB-KW"/>
</dbReference>
<feature type="binding site" evidence="8 10">
    <location>
        <begin position="47"/>
        <end position="48"/>
    </location>
    <ligand>
        <name>3-methyl-2-oxobutanoate</name>
        <dbReference type="ChEBI" id="CHEBI:11851"/>
    </ligand>
</feature>
<dbReference type="NCBIfam" id="NF001452">
    <property type="entry name" value="PRK00311.1"/>
    <property type="match status" value="1"/>
</dbReference>
<evidence type="ECO:0000256" key="3">
    <source>
        <dbReference type="ARBA" id="ARBA00011424"/>
    </source>
</evidence>
<dbReference type="GO" id="GO:0003864">
    <property type="term" value="F:3-methyl-2-oxobutanoate hydroxymethyltransferase activity"/>
    <property type="evidence" value="ECO:0007669"/>
    <property type="project" value="UniProtKB-UniRule"/>
</dbReference>
<feature type="binding site" evidence="8 11">
    <location>
        <position position="117"/>
    </location>
    <ligand>
        <name>Mg(2+)</name>
        <dbReference type="ChEBI" id="CHEBI:18420"/>
    </ligand>
</feature>
<dbReference type="AlphaFoldDB" id="A0A1H3DY28"/>
<dbReference type="InterPro" id="IPR040442">
    <property type="entry name" value="Pyrv_kinase-like_dom_sf"/>
</dbReference>
<feature type="binding site" evidence="8 10">
    <location>
        <position position="115"/>
    </location>
    <ligand>
        <name>3-methyl-2-oxobutanoate</name>
        <dbReference type="ChEBI" id="CHEBI:11851"/>
    </ligand>
</feature>
<accession>A0A1H3DY28</accession>
<evidence type="ECO:0000256" key="9">
    <source>
        <dbReference type="PIRSR" id="PIRSR000388-1"/>
    </source>
</evidence>
<evidence type="ECO:0000256" key="7">
    <source>
        <dbReference type="ARBA" id="ARBA00056497"/>
    </source>
</evidence>
<feature type="binding site" evidence="8 11">
    <location>
        <position position="47"/>
    </location>
    <ligand>
        <name>Mg(2+)</name>
        <dbReference type="ChEBI" id="CHEBI:18420"/>
    </ligand>
</feature>
<evidence type="ECO:0000256" key="2">
    <source>
        <dbReference type="ARBA" id="ARBA00008676"/>
    </source>
</evidence>
<evidence type="ECO:0000313" key="12">
    <source>
        <dbReference type="EMBL" id="SDX70594.1"/>
    </source>
</evidence>
<evidence type="ECO:0000256" key="8">
    <source>
        <dbReference type="HAMAP-Rule" id="MF_00156"/>
    </source>
</evidence>
<feature type="active site" description="Proton acceptor" evidence="8 9">
    <location>
        <position position="184"/>
    </location>
</feature>
<dbReference type="HAMAP" id="MF_00156">
    <property type="entry name" value="PanB"/>
    <property type="match status" value="1"/>
</dbReference>
<feature type="binding site" evidence="8 10">
    <location>
        <position position="86"/>
    </location>
    <ligand>
        <name>3-methyl-2-oxobutanoate</name>
        <dbReference type="ChEBI" id="CHEBI:11851"/>
    </ligand>
</feature>
<evidence type="ECO:0000256" key="11">
    <source>
        <dbReference type="PIRSR" id="PIRSR000388-3"/>
    </source>
</evidence>
<dbReference type="RefSeq" id="WP_091332659.1">
    <property type="nucleotide sequence ID" value="NZ_FNOW01000010.1"/>
</dbReference>
<feature type="binding site" evidence="8 11">
    <location>
        <position position="86"/>
    </location>
    <ligand>
        <name>Mg(2+)</name>
        <dbReference type="ChEBI" id="CHEBI:18420"/>
    </ligand>
</feature>
<dbReference type="FunFam" id="3.20.20.60:FF:000003">
    <property type="entry name" value="3-methyl-2-oxobutanoate hydroxymethyltransferase"/>
    <property type="match status" value="1"/>
</dbReference>
<dbReference type="GO" id="GO:0015940">
    <property type="term" value="P:pantothenate biosynthetic process"/>
    <property type="evidence" value="ECO:0007669"/>
    <property type="project" value="UniProtKB-UniRule"/>
</dbReference>
<keyword evidence="6 8" id="KW-0479">Metal-binding</keyword>
<dbReference type="STRING" id="61595.SAMN05421644_11037"/>
<comment type="subunit">
    <text evidence="3 8">Homodecamer; pentamer of dimers.</text>
</comment>
<dbReference type="EMBL" id="FNOW01000010">
    <property type="protein sequence ID" value="SDX70594.1"/>
    <property type="molecule type" value="Genomic_DNA"/>
</dbReference>
<evidence type="ECO:0000256" key="10">
    <source>
        <dbReference type="PIRSR" id="PIRSR000388-2"/>
    </source>
</evidence>
<keyword evidence="13" id="KW-1185">Reference proteome</keyword>
<dbReference type="PIRSF" id="PIRSF000388">
    <property type="entry name" value="Pantoate_hydroxy_MeTrfase"/>
    <property type="match status" value="1"/>
</dbReference>
<dbReference type="NCBIfam" id="TIGR00222">
    <property type="entry name" value="panB"/>
    <property type="match status" value="1"/>
</dbReference>
<dbReference type="SUPFAM" id="SSF51621">
    <property type="entry name" value="Phosphoenolpyruvate/pyruvate domain"/>
    <property type="match status" value="1"/>
</dbReference>
<dbReference type="GO" id="GO:0008168">
    <property type="term" value="F:methyltransferase activity"/>
    <property type="evidence" value="ECO:0007669"/>
    <property type="project" value="UniProtKB-KW"/>
</dbReference>
<dbReference type="UniPathway" id="UPA00028">
    <property type="reaction ID" value="UER00003"/>
</dbReference>
<dbReference type="InterPro" id="IPR015813">
    <property type="entry name" value="Pyrv/PenolPyrv_kinase-like_dom"/>
</dbReference>
<dbReference type="OrthoDB" id="9781789at2"/>
<dbReference type="Gene3D" id="3.20.20.60">
    <property type="entry name" value="Phosphoenolpyruvate-binding domains"/>
    <property type="match status" value="1"/>
</dbReference>
<reference evidence="13" key="1">
    <citation type="submission" date="2016-10" db="EMBL/GenBank/DDBJ databases">
        <authorList>
            <person name="Varghese N."/>
            <person name="Submissions S."/>
        </authorList>
    </citation>
    <scope>NUCLEOTIDE SEQUENCE [LARGE SCALE GENOMIC DNA]</scope>
    <source>
        <strain evidence="13">DSM 173</strain>
    </source>
</reference>
<keyword evidence="8 11" id="KW-0460">Magnesium</keyword>
<sequence length="268" mass="27971">MAVAPVSVATLAAMKARGERIVSLTCYDACFAQLLDRAGVDVLLVGDSLGMVLQGHATTVPVTVAQMAYHAAAVARGRERALLVVDLPFMAAATPERALDQAAQLMQEGGAQVVKLEGGAWLADTVQRLTEQGVPVCAHLGLLPQSVNRLGGYRFQGRDETSAERIRREAQLMEEAGASLLVLECVPAALAAEISQALQIPVIGIGAGAGCDGQVLVLHDMLGLNPGRPPRFSRDFMAAGRSAIGEAIAAYVTAVREGSFPAAAETPY</sequence>
<proteinExistence type="inferred from homology"/>
<dbReference type="EC" id="2.1.2.11" evidence="8"/>
<evidence type="ECO:0000256" key="4">
    <source>
        <dbReference type="ARBA" id="ARBA00022655"/>
    </source>
</evidence>
<protein>
    <recommendedName>
        <fullName evidence="8">3-methyl-2-oxobutanoate hydroxymethyltransferase</fullName>
        <ecNumber evidence="8">2.1.2.11</ecNumber>
    </recommendedName>
    <alternativeName>
        <fullName evidence="8">Ketopantoate hydroxymethyltransferase</fullName>
        <shortName evidence="8">KPHMT</shortName>
    </alternativeName>
</protein>
<comment type="similarity">
    <text evidence="2 8">Belongs to the PanB family.</text>
</comment>
<keyword evidence="8" id="KW-0963">Cytoplasm</keyword>
<gene>
    <name evidence="8" type="primary">panB</name>
    <name evidence="12" type="ORF">SAMN05421644_11037</name>
</gene>
<comment type="function">
    <text evidence="7 8">Catalyzes the reversible reaction in which hydroxymethyl group from 5,10-methylenetetrahydrofolate is transferred onto alpha-ketoisovalerate to form ketopantoate.</text>
</comment>
<comment type="subcellular location">
    <subcellularLocation>
        <location evidence="8">Cytoplasm</location>
    </subcellularLocation>
</comment>
<dbReference type="InterPro" id="IPR003700">
    <property type="entry name" value="Pantoate_hydroxy_MeTrfase"/>
</dbReference>
<comment type="cofactor">
    <cofactor evidence="8 11">
        <name>Mg(2+)</name>
        <dbReference type="ChEBI" id="CHEBI:18420"/>
    </cofactor>
    <text evidence="8 11">Binds 1 Mg(2+) ion per subunit.</text>
</comment>
<dbReference type="CDD" id="cd06557">
    <property type="entry name" value="KPHMT-like"/>
    <property type="match status" value="1"/>
</dbReference>
<keyword evidence="4 8" id="KW-0566">Pantothenate biosynthesis</keyword>
<keyword evidence="5 8" id="KW-0808">Transferase</keyword>
<comment type="catalytic activity">
    <reaction evidence="8">
        <text>(6R)-5,10-methylene-5,6,7,8-tetrahydrofolate + 3-methyl-2-oxobutanoate + H2O = 2-dehydropantoate + (6S)-5,6,7,8-tetrahydrofolate</text>
        <dbReference type="Rhea" id="RHEA:11824"/>
        <dbReference type="ChEBI" id="CHEBI:11561"/>
        <dbReference type="ChEBI" id="CHEBI:11851"/>
        <dbReference type="ChEBI" id="CHEBI:15377"/>
        <dbReference type="ChEBI" id="CHEBI:15636"/>
        <dbReference type="ChEBI" id="CHEBI:57453"/>
        <dbReference type="EC" id="2.1.2.11"/>
    </reaction>
</comment>
<dbReference type="GO" id="GO:0005737">
    <property type="term" value="C:cytoplasm"/>
    <property type="evidence" value="ECO:0007669"/>
    <property type="project" value="UniProtKB-SubCell"/>
</dbReference>